<evidence type="ECO:0008006" key="7">
    <source>
        <dbReference type="Google" id="ProtNLM"/>
    </source>
</evidence>
<evidence type="ECO:0000259" key="4">
    <source>
        <dbReference type="PROSITE" id="PS51880"/>
    </source>
</evidence>
<dbReference type="PROSITE" id="PS51880">
    <property type="entry name" value="TGS"/>
    <property type="match status" value="1"/>
</dbReference>
<dbReference type="InterPro" id="IPR043519">
    <property type="entry name" value="NT_sf"/>
</dbReference>
<dbReference type="GO" id="GO:0015969">
    <property type="term" value="P:guanosine tetraphosphate metabolic process"/>
    <property type="evidence" value="ECO:0007669"/>
    <property type="project" value="InterPro"/>
</dbReference>
<dbReference type="InterPro" id="IPR004811">
    <property type="entry name" value="RelA/Spo_fam"/>
</dbReference>
<evidence type="ECO:0000313" key="6">
    <source>
        <dbReference type="Proteomes" id="UP000176501"/>
    </source>
</evidence>
<dbReference type="SUPFAM" id="SSF81301">
    <property type="entry name" value="Nucleotidyltransferase"/>
    <property type="match status" value="1"/>
</dbReference>
<dbReference type="EMBL" id="MGFE01000011">
    <property type="protein sequence ID" value="OGL99000.1"/>
    <property type="molecule type" value="Genomic_DNA"/>
</dbReference>
<feature type="domain" description="HD" evidence="3">
    <location>
        <begin position="49"/>
        <end position="147"/>
    </location>
</feature>
<dbReference type="CDD" id="cd01668">
    <property type="entry name" value="TGS_RSH"/>
    <property type="match status" value="1"/>
</dbReference>
<dbReference type="Gene3D" id="3.30.460.10">
    <property type="entry name" value="Beta Polymerase, domain 2"/>
    <property type="match status" value="1"/>
</dbReference>
<comment type="function">
    <text evidence="2">In eubacteria ppGpp (guanosine 3'-diphosphate 5'-diphosphate) is a mediator of the stringent response that coordinates a variety of cellular activities in response to changes in nutritional abundance.</text>
</comment>
<dbReference type="SMART" id="SM00471">
    <property type="entry name" value="HDc"/>
    <property type="match status" value="1"/>
</dbReference>
<dbReference type="InterPro" id="IPR004095">
    <property type="entry name" value="TGS"/>
</dbReference>
<dbReference type="CDD" id="cd05399">
    <property type="entry name" value="NT_Rel-Spo_like"/>
    <property type="match status" value="1"/>
</dbReference>
<dbReference type="NCBIfam" id="TIGR00691">
    <property type="entry name" value="spoT_relA"/>
    <property type="match status" value="1"/>
</dbReference>
<evidence type="ECO:0000256" key="2">
    <source>
        <dbReference type="RuleBase" id="RU003847"/>
    </source>
</evidence>
<dbReference type="Gene3D" id="3.10.20.30">
    <property type="match status" value="1"/>
</dbReference>
<evidence type="ECO:0000313" key="5">
    <source>
        <dbReference type="EMBL" id="OGL99000.1"/>
    </source>
</evidence>
<dbReference type="FunFam" id="3.30.460.10:FF:000001">
    <property type="entry name" value="GTP pyrophosphokinase RelA"/>
    <property type="match status" value="1"/>
</dbReference>
<dbReference type="InterPro" id="IPR012676">
    <property type="entry name" value="TGS-like"/>
</dbReference>
<dbReference type="CDD" id="cd00077">
    <property type="entry name" value="HDc"/>
    <property type="match status" value="1"/>
</dbReference>
<sequence length="493" mass="56466">MPESNRTIEDLLKLVRSTYASPDLDLLTRAYEVAERAHRDITRLTGDPYIVHPLAVAYKLAEMGAHVNVLAAGLLHDVIEDSEVTIDEVSTTFGEDIASLVDSVTKLKKIKYQGTDRYVENLRKMFLAMASDVRVVFIKFADRLHNLKTLYAQPRHKQERVAKETIEIYAPIAGRLGMSEFKGELEDLSFAYLFPKDYERVHDIISTKVREKGAYVSRVIDQTEKLLAESGLAEIQVHGRVKRLFSLHKKLARYDNDLSKIYDLIAVRVIVKDVEECYAALGMLHQKWTPIPGRIKDYLAQPKPNGYQSLHTTVFTEGGETIEFQIRTREMHELAEYGVAAHWRYKEAGMSPLKNLYWMEELAKIQKELSDKKDFMEQLEIMKIEVFKDRIFVFTPNGDVIDLPDGATPVDFAYAIHTEVGNKCSAVRVNSRMVNLDTSLRSNDVVEIITDKNRRGPNPDWMKFVRTHQARSKIKDATRSSVKGWLSNMMGRH</sequence>
<comment type="similarity">
    <text evidence="2">Belongs to the relA/spoT family.</text>
</comment>
<gene>
    <name evidence="5" type="ORF">A2304_02510</name>
</gene>
<dbReference type="Pfam" id="PF13328">
    <property type="entry name" value="HD_4"/>
    <property type="match status" value="1"/>
</dbReference>
<comment type="pathway">
    <text evidence="1">Purine metabolism.</text>
</comment>
<dbReference type="PANTHER" id="PTHR21262">
    <property type="entry name" value="GUANOSINE-3',5'-BIS DIPHOSPHATE 3'-PYROPHOSPHOHYDROLASE"/>
    <property type="match status" value="1"/>
</dbReference>
<reference evidence="5 6" key="1">
    <citation type="journal article" date="2016" name="Nat. Commun.">
        <title>Thousands of microbial genomes shed light on interconnected biogeochemical processes in an aquifer system.</title>
        <authorList>
            <person name="Anantharaman K."/>
            <person name="Brown C.T."/>
            <person name="Hug L.A."/>
            <person name="Sharon I."/>
            <person name="Castelle C.J."/>
            <person name="Probst A.J."/>
            <person name="Thomas B.C."/>
            <person name="Singh A."/>
            <person name="Wilkins M.J."/>
            <person name="Karaoz U."/>
            <person name="Brodie E.L."/>
            <person name="Williams K.H."/>
            <person name="Hubbard S.S."/>
            <person name="Banfield J.F."/>
        </authorList>
    </citation>
    <scope>NUCLEOTIDE SEQUENCE [LARGE SCALE GENOMIC DNA]</scope>
</reference>
<dbReference type="InterPro" id="IPR007685">
    <property type="entry name" value="RelA_SpoT"/>
</dbReference>
<dbReference type="FunFam" id="1.10.3210.10:FF:000001">
    <property type="entry name" value="GTP pyrophosphokinase RelA"/>
    <property type="match status" value="1"/>
</dbReference>
<evidence type="ECO:0000259" key="3">
    <source>
        <dbReference type="PROSITE" id="PS51831"/>
    </source>
</evidence>
<proteinExistence type="inferred from homology"/>
<feature type="domain" description="TGS" evidence="4">
    <location>
        <begin position="389"/>
        <end position="450"/>
    </location>
</feature>
<dbReference type="PROSITE" id="PS51831">
    <property type="entry name" value="HD"/>
    <property type="match status" value="1"/>
</dbReference>
<dbReference type="InterPro" id="IPR003607">
    <property type="entry name" value="HD/PDEase_dom"/>
</dbReference>
<protein>
    <recommendedName>
        <fullName evidence="7">TGS domain-containing protein</fullName>
    </recommendedName>
</protein>
<dbReference type="InterPro" id="IPR033655">
    <property type="entry name" value="TGS_RelA/SpoT"/>
</dbReference>
<dbReference type="FunFam" id="3.10.20.30:FF:000002">
    <property type="entry name" value="GTP pyrophosphokinase (RelA/SpoT)"/>
    <property type="match status" value="1"/>
</dbReference>
<name>A0A1F7W892_9BACT</name>
<organism evidence="5 6">
    <name type="scientific">Candidatus Uhrbacteria bacterium RIFOXYB2_FULL_57_15</name>
    <dbReference type="NCBI Taxonomy" id="1802422"/>
    <lineage>
        <taxon>Bacteria</taxon>
        <taxon>Candidatus Uhriibacteriota</taxon>
    </lineage>
</organism>
<evidence type="ECO:0000256" key="1">
    <source>
        <dbReference type="ARBA" id="ARBA00025704"/>
    </source>
</evidence>
<accession>A0A1F7W892</accession>
<dbReference type="Pfam" id="PF02824">
    <property type="entry name" value="TGS"/>
    <property type="match status" value="1"/>
</dbReference>
<dbReference type="SUPFAM" id="SSF81271">
    <property type="entry name" value="TGS-like"/>
    <property type="match status" value="1"/>
</dbReference>
<dbReference type="Proteomes" id="UP000176501">
    <property type="component" value="Unassembled WGS sequence"/>
</dbReference>
<dbReference type="InterPro" id="IPR012675">
    <property type="entry name" value="Beta-grasp_dom_sf"/>
</dbReference>
<dbReference type="SMART" id="SM00954">
    <property type="entry name" value="RelA_SpoT"/>
    <property type="match status" value="1"/>
</dbReference>
<dbReference type="Gene3D" id="1.10.3210.10">
    <property type="entry name" value="Hypothetical protein af1432"/>
    <property type="match status" value="1"/>
</dbReference>
<dbReference type="SUPFAM" id="SSF109604">
    <property type="entry name" value="HD-domain/PDEase-like"/>
    <property type="match status" value="1"/>
</dbReference>
<dbReference type="GO" id="GO:0005886">
    <property type="term" value="C:plasma membrane"/>
    <property type="evidence" value="ECO:0007669"/>
    <property type="project" value="TreeGrafter"/>
</dbReference>
<comment type="caution">
    <text evidence="5">The sequence shown here is derived from an EMBL/GenBank/DDBJ whole genome shotgun (WGS) entry which is preliminary data.</text>
</comment>
<dbReference type="InterPro" id="IPR006674">
    <property type="entry name" value="HD_domain"/>
</dbReference>
<dbReference type="Pfam" id="PF04607">
    <property type="entry name" value="RelA_SpoT"/>
    <property type="match status" value="1"/>
</dbReference>
<dbReference type="AlphaFoldDB" id="A0A1F7W892"/>
<dbReference type="PANTHER" id="PTHR21262:SF31">
    <property type="entry name" value="GTP PYROPHOSPHOKINASE"/>
    <property type="match status" value="1"/>
</dbReference>